<sequence length="91" mass="11171">MKQPWSFLLLLLWFQVGVNIHRKEKFFLKSYLLSTYSDSKDMWMIIWVHGKYRAMIMTMFRFMMKMMDAFSFDYVVGMLFLLDDVPRRSFS</sequence>
<name>M8AYS3_AEGTA</name>
<proteinExistence type="predicted"/>
<dbReference type="AlphaFoldDB" id="M8AYS3"/>
<organism evidence="1">
    <name type="scientific">Aegilops tauschii</name>
    <name type="common">Tausch's goatgrass</name>
    <name type="synonym">Aegilops squarrosa</name>
    <dbReference type="NCBI Taxonomy" id="37682"/>
    <lineage>
        <taxon>Eukaryota</taxon>
        <taxon>Viridiplantae</taxon>
        <taxon>Streptophyta</taxon>
        <taxon>Embryophyta</taxon>
        <taxon>Tracheophyta</taxon>
        <taxon>Spermatophyta</taxon>
        <taxon>Magnoliopsida</taxon>
        <taxon>Liliopsida</taxon>
        <taxon>Poales</taxon>
        <taxon>Poaceae</taxon>
        <taxon>BOP clade</taxon>
        <taxon>Pooideae</taxon>
        <taxon>Triticodae</taxon>
        <taxon>Triticeae</taxon>
        <taxon>Triticinae</taxon>
        <taxon>Aegilops</taxon>
    </lineage>
</organism>
<evidence type="ECO:0000313" key="1">
    <source>
        <dbReference type="EnsemblPlants" id="EMT09632"/>
    </source>
</evidence>
<protein>
    <submittedName>
        <fullName evidence="1">Uncharacterized protein</fullName>
    </submittedName>
</protein>
<reference evidence="1" key="1">
    <citation type="submission" date="2015-06" db="UniProtKB">
        <authorList>
            <consortium name="EnsemblPlants"/>
        </authorList>
    </citation>
    <scope>IDENTIFICATION</scope>
</reference>
<dbReference type="EnsemblPlants" id="EMT09632">
    <property type="protein sequence ID" value="EMT09632"/>
    <property type="gene ID" value="F775_25112"/>
</dbReference>
<accession>M8AYS3</accession>